<sequence>MSWQAYIDQGLIGTNNVDEAAIFSIDGESLWAASKNFKIQPEEMKIILDAFRDSSAVHSQGFRVNNNKYTVINVTDKSLWAKKGKEGLVVVRTQQALLLAHHPDTVTTNACVFTVENLGDYLTSVGY</sequence>
<dbReference type="PRINTS" id="PR01640">
    <property type="entry name" value="PROFILINPLNT"/>
</dbReference>
<comment type="subunit">
    <text evidence="6">Occurs in many kinds of cells as a complex with monomeric actin in a 1:1 ratio.</text>
</comment>
<dbReference type="GO" id="GO:0005856">
    <property type="term" value="C:cytoskeleton"/>
    <property type="evidence" value="ECO:0007669"/>
    <property type="project" value="UniProtKB-SubCell"/>
</dbReference>
<dbReference type="InterPro" id="IPR036140">
    <property type="entry name" value="PFN_sf"/>
</dbReference>
<dbReference type="Gene3D" id="3.30.450.30">
    <property type="entry name" value="Dynein light chain 2a, cytoplasmic"/>
    <property type="match status" value="1"/>
</dbReference>
<evidence type="ECO:0000313" key="8">
    <source>
        <dbReference type="EMBL" id="KAF2398365.1"/>
    </source>
</evidence>
<accession>A0A6G1HRJ8</accession>
<evidence type="ECO:0000256" key="7">
    <source>
        <dbReference type="RuleBase" id="RU003909"/>
    </source>
</evidence>
<evidence type="ECO:0000256" key="4">
    <source>
        <dbReference type="ARBA" id="ARBA00023203"/>
    </source>
</evidence>
<evidence type="ECO:0000256" key="2">
    <source>
        <dbReference type="ARBA" id="ARBA00010058"/>
    </source>
</evidence>
<dbReference type="SUPFAM" id="SSF55770">
    <property type="entry name" value="Profilin (actin-binding protein)"/>
    <property type="match status" value="1"/>
</dbReference>
<comment type="function">
    <text evidence="6">Binds to actin and affects the structure of the cytoskeleton. At high concentrations, profilin prevents the polymerization of actin, whereas it enhances it at low concentrations.</text>
</comment>
<evidence type="ECO:0000256" key="6">
    <source>
        <dbReference type="RuleBase" id="RU003908"/>
    </source>
</evidence>
<dbReference type="SMART" id="SM00392">
    <property type="entry name" value="PROF"/>
    <property type="match status" value="1"/>
</dbReference>
<dbReference type="CDD" id="cd00148">
    <property type="entry name" value="PROF"/>
    <property type="match status" value="1"/>
</dbReference>
<dbReference type="GO" id="GO:1903475">
    <property type="term" value="P:mitotic actomyosin contractile ring assembly"/>
    <property type="evidence" value="ECO:0007669"/>
    <property type="project" value="UniProtKB-ARBA"/>
</dbReference>
<organism evidence="8 9">
    <name type="scientific">Trichodelitschia bisporula</name>
    <dbReference type="NCBI Taxonomy" id="703511"/>
    <lineage>
        <taxon>Eukaryota</taxon>
        <taxon>Fungi</taxon>
        <taxon>Dikarya</taxon>
        <taxon>Ascomycota</taxon>
        <taxon>Pezizomycotina</taxon>
        <taxon>Dothideomycetes</taxon>
        <taxon>Dothideomycetes incertae sedis</taxon>
        <taxon>Phaeotrichales</taxon>
        <taxon>Phaeotrichaceae</taxon>
        <taxon>Trichodelitschia</taxon>
    </lineage>
</organism>
<dbReference type="Pfam" id="PF00235">
    <property type="entry name" value="Profilin"/>
    <property type="match status" value="1"/>
</dbReference>
<evidence type="ECO:0000256" key="3">
    <source>
        <dbReference type="ARBA" id="ARBA00022490"/>
    </source>
</evidence>
<dbReference type="GO" id="GO:0005938">
    <property type="term" value="C:cell cortex"/>
    <property type="evidence" value="ECO:0007669"/>
    <property type="project" value="TreeGrafter"/>
</dbReference>
<evidence type="ECO:0000256" key="1">
    <source>
        <dbReference type="ARBA" id="ARBA00004245"/>
    </source>
</evidence>
<dbReference type="InterPro" id="IPR027310">
    <property type="entry name" value="Profilin_CS"/>
</dbReference>
<keyword evidence="3" id="KW-0963">Cytoplasm</keyword>
<dbReference type="PRINTS" id="PR00392">
    <property type="entry name" value="PROFILIN"/>
</dbReference>
<keyword evidence="5 6" id="KW-0206">Cytoskeleton</keyword>
<keyword evidence="4 7" id="KW-0009">Actin-binding</keyword>
<proteinExistence type="inferred from homology"/>
<dbReference type="PANTHER" id="PTHR11604:SF0">
    <property type="entry name" value="PROFILIN"/>
    <property type="match status" value="1"/>
</dbReference>
<dbReference type="EMBL" id="ML996700">
    <property type="protein sequence ID" value="KAF2398365.1"/>
    <property type="molecule type" value="Genomic_DNA"/>
</dbReference>
<reference evidence="8" key="1">
    <citation type="journal article" date="2020" name="Stud. Mycol.">
        <title>101 Dothideomycetes genomes: a test case for predicting lifestyles and emergence of pathogens.</title>
        <authorList>
            <person name="Haridas S."/>
            <person name="Albert R."/>
            <person name="Binder M."/>
            <person name="Bloem J."/>
            <person name="Labutti K."/>
            <person name="Salamov A."/>
            <person name="Andreopoulos B."/>
            <person name="Baker S."/>
            <person name="Barry K."/>
            <person name="Bills G."/>
            <person name="Bluhm B."/>
            <person name="Cannon C."/>
            <person name="Castanera R."/>
            <person name="Culley D."/>
            <person name="Daum C."/>
            <person name="Ezra D."/>
            <person name="Gonzalez J."/>
            <person name="Henrissat B."/>
            <person name="Kuo A."/>
            <person name="Liang C."/>
            <person name="Lipzen A."/>
            <person name="Lutzoni F."/>
            <person name="Magnuson J."/>
            <person name="Mondo S."/>
            <person name="Nolan M."/>
            <person name="Ohm R."/>
            <person name="Pangilinan J."/>
            <person name="Park H.-J."/>
            <person name="Ramirez L."/>
            <person name="Alfaro M."/>
            <person name="Sun H."/>
            <person name="Tritt A."/>
            <person name="Yoshinaga Y."/>
            <person name="Zwiers L.-H."/>
            <person name="Turgeon B."/>
            <person name="Goodwin S."/>
            <person name="Spatafora J."/>
            <person name="Crous P."/>
            <person name="Grigoriev I."/>
        </authorList>
    </citation>
    <scope>NUCLEOTIDE SEQUENCE</scope>
    <source>
        <strain evidence="8">CBS 262.69</strain>
    </source>
</reference>
<name>A0A6G1HRJ8_9PEZI</name>
<dbReference type="GO" id="GO:0003785">
    <property type="term" value="F:actin monomer binding"/>
    <property type="evidence" value="ECO:0007669"/>
    <property type="project" value="TreeGrafter"/>
</dbReference>
<dbReference type="PANTHER" id="PTHR11604">
    <property type="entry name" value="PROFILIN"/>
    <property type="match status" value="1"/>
</dbReference>
<dbReference type="FunFam" id="3.30.450.30:FF:000001">
    <property type="entry name" value="Profilin"/>
    <property type="match status" value="1"/>
</dbReference>
<dbReference type="InterPro" id="IPR005455">
    <property type="entry name" value="PFN_euk"/>
</dbReference>
<evidence type="ECO:0000313" key="9">
    <source>
        <dbReference type="Proteomes" id="UP000799640"/>
    </source>
</evidence>
<dbReference type="OrthoDB" id="421374at2759"/>
<comment type="similarity">
    <text evidence="2 7">Belongs to the profilin family.</text>
</comment>
<protein>
    <recommendedName>
        <fullName evidence="7">Profilin</fullName>
    </recommendedName>
</protein>
<gene>
    <name evidence="8" type="ORF">EJ06DRAFT_532113</name>
</gene>
<keyword evidence="9" id="KW-1185">Reference proteome</keyword>
<dbReference type="AlphaFoldDB" id="A0A6G1HRJ8"/>
<dbReference type="PROSITE" id="PS00414">
    <property type="entry name" value="PROFILIN"/>
    <property type="match status" value="1"/>
</dbReference>
<evidence type="ECO:0000256" key="5">
    <source>
        <dbReference type="ARBA" id="ARBA00023212"/>
    </source>
</evidence>
<dbReference type="Proteomes" id="UP000799640">
    <property type="component" value="Unassembled WGS sequence"/>
</dbReference>
<dbReference type="InterPro" id="IPR048278">
    <property type="entry name" value="PFN"/>
</dbReference>
<comment type="subcellular location">
    <subcellularLocation>
        <location evidence="1">Cytoplasm</location>
        <location evidence="1">Cytoskeleton</location>
    </subcellularLocation>
</comment>